<keyword evidence="3" id="KW-0812">Transmembrane</keyword>
<dbReference type="SUPFAM" id="SSF103481">
    <property type="entry name" value="Multidrug resistance efflux transporter EmrE"/>
    <property type="match status" value="1"/>
</dbReference>
<evidence type="ECO:0000313" key="5">
    <source>
        <dbReference type="EMBL" id="NMH97329.1"/>
    </source>
</evidence>
<dbReference type="PANTHER" id="PTHR22911">
    <property type="entry name" value="ACYL-MALONYL CONDENSING ENZYME-RELATED"/>
    <property type="match status" value="1"/>
</dbReference>
<dbReference type="RefSeq" id="WP_169380778.1">
    <property type="nucleotide sequence ID" value="NZ_JAAXLA010000011.1"/>
</dbReference>
<dbReference type="Proteomes" id="UP000820669">
    <property type="component" value="Unassembled WGS sequence"/>
</dbReference>
<gene>
    <name evidence="5" type="ORF">HF526_08380</name>
</gene>
<dbReference type="EMBL" id="JAAXLA010000011">
    <property type="protein sequence ID" value="NMH97329.1"/>
    <property type="molecule type" value="Genomic_DNA"/>
</dbReference>
<comment type="caution">
    <text evidence="5">The sequence shown here is derived from an EMBL/GenBank/DDBJ whole genome shotgun (WGS) entry which is preliminary data.</text>
</comment>
<feature type="transmembrane region" description="Helical" evidence="3">
    <location>
        <begin position="213"/>
        <end position="231"/>
    </location>
</feature>
<dbReference type="InterPro" id="IPR000620">
    <property type="entry name" value="EamA_dom"/>
</dbReference>
<feature type="domain" description="EamA" evidence="4">
    <location>
        <begin position="2"/>
        <end position="138"/>
    </location>
</feature>
<feature type="transmembrane region" description="Helical" evidence="3">
    <location>
        <begin position="304"/>
        <end position="324"/>
    </location>
</feature>
<evidence type="ECO:0000259" key="4">
    <source>
        <dbReference type="Pfam" id="PF00892"/>
    </source>
</evidence>
<comment type="similarity">
    <text evidence="1">Belongs to the EamA transporter family.</text>
</comment>
<evidence type="ECO:0000256" key="3">
    <source>
        <dbReference type="SAM" id="Phobius"/>
    </source>
</evidence>
<dbReference type="Pfam" id="PF00892">
    <property type="entry name" value="EamA"/>
    <property type="match status" value="1"/>
</dbReference>
<feature type="region of interest" description="Disordered" evidence="2">
    <location>
        <begin position="153"/>
        <end position="180"/>
    </location>
</feature>
<feature type="transmembrane region" description="Helical" evidence="3">
    <location>
        <begin position="251"/>
        <end position="270"/>
    </location>
</feature>
<organism evidence="5 6">
    <name type="scientific">Pseudonocardia acidicola</name>
    <dbReference type="NCBI Taxonomy" id="2724939"/>
    <lineage>
        <taxon>Bacteria</taxon>
        <taxon>Bacillati</taxon>
        <taxon>Actinomycetota</taxon>
        <taxon>Actinomycetes</taxon>
        <taxon>Pseudonocardiales</taxon>
        <taxon>Pseudonocardiaceae</taxon>
        <taxon>Pseudonocardia</taxon>
    </lineage>
</organism>
<keyword evidence="3" id="KW-0472">Membrane</keyword>
<dbReference type="PANTHER" id="PTHR22911:SF137">
    <property type="entry name" value="SOLUTE CARRIER FAMILY 35 MEMBER G2-RELATED"/>
    <property type="match status" value="1"/>
</dbReference>
<feature type="transmembrane region" description="Helical" evidence="3">
    <location>
        <begin position="109"/>
        <end position="136"/>
    </location>
</feature>
<reference evidence="5 6" key="1">
    <citation type="submission" date="2020-04" db="EMBL/GenBank/DDBJ databases">
        <authorList>
            <person name="Klaysubun C."/>
            <person name="Duangmal K."/>
            <person name="Lipun K."/>
        </authorList>
    </citation>
    <scope>NUCLEOTIDE SEQUENCE [LARGE SCALE GENOMIC DNA]</scope>
    <source>
        <strain evidence="5 6">K10HN5</strain>
    </source>
</reference>
<feature type="transmembrane region" description="Helical" evidence="3">
    <location>
        <begin position="29"/>
        <end position="49"/>
    </location>
</feature>
<protein>
    <submittedName>
        <fullName evidence="5">DMT family transporter</fullName>
    </submittedName>
</protein>
<sequence>MGEALALLALALFSSNVLLVKIASPRLGQDIGFLIGLASNVVFSGLLFLGERRLSAQPFHIEWRPFVMFVIGGLFTAYLGRRLFFRTVQTIGPSRASALQITNPVVAGIISWLFLGEVLGPSAILFVALVVGGLYLTSQVPARAAVTVAPGTGDVPTGTAPAQPSDSRPAEAPPASRSGTLPRRELMLGLVGAGSYAVGNVIRSSAVRDWNEAVFGGFLGAIAATLAYLLLHTRMRTLIQRIREADRVGVALWGLSGVLTISAQISLIASTRHIPVAVGVVVAAAIPVLVIPASLALFRNSEAITVRTAVGSLLILGGVAGLILT</sequence>
<keyword evidence="3" id="KW-1133">Transmembrane helix</keyword>
<evidence type="ECO:0000256" key="2">
    <source>
        <dbReference type="SAM" id="MobiDB-lite"/>
    </source>
</evidence>
<accession>A0ABX1S6Z1</accession>
<evidence type="ECO:0000256" key="1">
    <source>
        <dbReference type="ARBA" id="ARBA00007362"/>
    </source>
</evidence>
<feature type="transmembrane region" description="Helical" evidence="3">
    <location>
        <begin position="61"/>
        <end position="80"/>
    </location>
</feature>
<name>A0ABX1S6Z1_9PSEU</name>
<keyword evidence="6" id="KW-1185">Reference proteome</keyword>
<evidence type="ECO:0000313" key="6">
    <source>
        <dbReference type="Proteomes" id="UP000820669"/>
    </source>
</evidence>
<dbReference type="InterPro" id="IPR037185">
    <property type="entry name" value="EmrE-like"/>
</dbReference>
<proteinExistence type="inferred from homology"/>
<feature type="transmembrane region" description="Helical" evidence="3">
    <location>
        <begin position="276"/>
        <end position="297"/>
    </location>
</feature>